<evidence type="ECO:0000259" key="7">
    <source>
        <dbReference type="PROSITE" id="PS52002"/>
    </source>
</evidence>
<reference evidence="8 9" key="1">
    <citation type="journal article" date="2009" name="Science">
        <title>Green evolution and dynamic adaptations revealed by genomes of the marine picoeukaryotes Micromonas.</title>
        <authorList>
            <person name="Worden A.Z."/>
            <person name="Lee J.H."/>
            <person name="Mock T."/>
            <person name="Rouze P."/>
            <person name="Simmons M.P."/>
            <person name="Aerts A.L."/>
            <person name="Allen A.E."/>
            <person name="Cuvelier M.L."/>
            <person name="Derelle E."/>
            <person name="Everett M.V."/>
            <person name="Foulon E."/>
            <person name="Grimwood J."/>
            <person name="Gundlach H."/>
            <person name="Henrissat B."/>
            <person name="Napoli C."/>
            <person name="McDonald S.M."/>
            <person name="Parker M.S."/>
            <person name="Rombauts S."/>
            <person name="Salamov A."/>
            <person name="Von Dassow P."/>
            <person name="Badger J.H."/>
            <person name="Coutinho P.M."/>
            <person name="Demir E."/>
            <person name="Dubchak I."/>
            <person name="Gentemann C."/>
            <person name="Eikrem W."/>
            <person name="Gready J.E."/>
            <person name="John U."/>
            <person name="Lanier W."/>
            <person name="Lindquist E.A."/>
            <person name="Lucas S."/>
            <person name="Mayer K.F."/>
            <person name="Moreau H."/>
            <person name="Not F."/>
            <person name="Otillar R."/>
            <person name="Panaud O."/>
            <person name="Pangilinan J."/>
            <person name="Paulsen I."/>
            <person name="Piegu B."/>
            <person name="Poliakov A."/>
            <person name="Robbens S."/>
            <person name="Schmutz J."/>
            <person name="Toulza E."/>
            <person name="Wyss T."/>
            <person name="Zelensky A."/>
            <person name="Zhou K."/>
            <person name="Armbrust E.V."/>
            <person name="Bhattacharya D."/>
            <person name="Goodenough U.W."/>
            <person name="Van de Peer Y."/>
            <person name="Grigoriev I.V."/>
        </authorList>
    </citation>
    <scope>NUCLEOTIDE SEQUENCE [LARGE SCALE GENOMIC DNA]</scope>
    <source>
        <strain evidence="9">RCC299 / NOUM17</strain>
    </source>
</reference>
<gene>
    <name evidence="8" type="primary">LSM</name>
    <name evidence="6" type="synonym">LSM1</name>
    <name evidence="8" type="ORF">MICPUN_100884</name>
</gene>
<dbReference type="Gene3D" id="2.30.30.100">
    <property type="match status" value="1"/>
</dbReference>
<keyword evidence="4 6" id="KW-0694">RNA-binding</keyword>
<dbReference type="SMART" id="SM00651">
    <property type="entry name" value="Sm"/>
    <property type="match status" value="1"/>
</dbReference>
<dbReference type="GeneID" id="8244068"/>
<dbReference type="Proteomes" id="UP000002009">
    <property type="component" value="Chromosome 6"/>
</dbReference>
<dbReference type="GO" id="GO:0000932">
    <property type="term" value="C:P-body"/>
    <property type="evidence" value="ECO:0007669"/>
    <property type="project" value="UniProtKB-SubCell"/>
</dbReference>
<keyword evidence="9" id="KW-1185">Reference proteome</keyword>
<dbReference type="InterPro" id="IPR044642">
    <property type="entry name" value="PTHR15588"/>
</dbReference>
<dbReference type="InParanoid" id="C1E7T5"/>
<evidence type="ECO:0000256" key="2">
    <source>
        <dbReference type="ARBA" id="ARBA00022490"/>
    </source>
</evidence>
<dbReference type="GO" id="GO:0003729">
    <property type="term" value="F:mRNA binding"/>
    <property type="evidence" value="ECO:0007669"/>
    <property type="project" value="TreeGrafter"/>
</dbReference>
<dbReference type="OMA" id="IGYLRCV"/>
<dbReference type="SUPFAM" id="SSF50182">
    <property type="entry name" value="Sm-like ribonucleoproteins"/>
    <property type="match status" value="1"/>
</dbReference>
<evidence type="ECO:0000256" key="6">
    <source>
        <dbReference type="RuleBase" id="RU365047"/>
    </source>
</evidence>
<name>C1E7T5_MICCC</name>
<comment type="subcellular location">
    <subcellularLocation>
        <location evidence="6">Cytoplasm</location>
    </subcellularLocation>
    <subcellularLocation>
        <location evidence="6">Cytoplasm</location>
        <location evidence="6">P-body</location>
    </subcellularLocation>
</comment>
<dbReference type="Pfam" id="PF01423">
    <property type="entry name" value="LSM"/>
    <property type="match status" value="1"/>
</dbReference>
<dbReference type="GO" id="GO:0000290">
    <property type="term" value="P:deadenylation-dependent decapping of nuclear-transcribed mRNA"/>
    <property type="evidence" value="ECO:0007669"/>
    <property type="project" value="TreeGrafter"/>
</dbReference>
<dbReference type="GO" id="GO:1990904">
    <property type="term" value="C:ribonucleoprotein complex"/>
    <property type="evidence" value="ECO:0007669"/>
    <property type="project" value="UniProtKB-KW"/>
</dbReference>
<keyword evidence="5 6" id="KW-0687">Ribonucleoprotein</keyword>
<protein>
    <recommendedName>
        <fullName evidence="6">U6 snRNA-associated Sm-like protein LSm1</fullName>
    </recommendedName>
</protein>
<dbReference type="FunCoup" id="C1E7T5">
    <property type="interactions" value="1884"/>
</dbReference>
<evidence type="ECO:0000256" key="4">
    <source>
        <dbReference type="ARBA" id="ARBA00022884"/>
    </source>
</evidence>
<comment type="similarity">
    <text evidence="1 6">Belongs to the snRNP Sm proteins family.</text>
</comment>
<keyword evidence="2 6" id="KW-0963">Cytoplasm</keyword>
<sequence length="127" mass="14127">MSGGAVDAWQVSAVASLVEELDKKILVVLRDGSKIIGFLRSFDQFANIVLENACERIIVGTSFSDIPLGLYIVRGENVVLMGDIDETIETEGLTEVSNEEIKREREAEKAADKFKGEMLKRMDFLED</sequence>
<dbReference type="PANTHER" id="PTHR15588">
    <property type="entry name" value="LSM1"/>
    <property type="match status" value="1"/>
</dbReference>
<dbReference type="PROSITE" id="PS52002">
    <property type="entry name" value="SM"/>
    <property type="match status" value="1"/>
</dbReference>
<dbReference type="EMBL" id="CP001327">
    <property type="protein sequence ID" value="ACO64389.1"/>
    <property type="molecule type" value="Genomic_DNA"/>
</dbReference>
<evidence type="ECO:0000256" key="3">
    <source>
        <dbReference type="ARBA" id="ARBA00022664"/>
    </source>
</evidence>
<comment type="function">
    <text evidence="6">Component of the cytoplasmic LSM1-LSM7 complex which is involved in mRNA degradation.</text>
</comment>
<evidence type="ECO:0000313" key="8">
    <source>
        <dbReference type="EMBL" id="ACO64389.1"/>
    </source>
</evidence>
<dbReference type="CDD" id="cd01728">
    <property type="entry name" value="LSm1"/>
    <property type="match status" value="1"/>
</dbReference>
<dbReference type="AlphaFoldDB" id="C1E7T5"/>
<dbReference type="eggNOG" id="KOG1782">
    <property type="taxonomic scope" value="Eukaryota"/>
</dbReference>
<dbReference type="RefSeq" id="XP_002503131.1">
    <property type="nucleotide sequence ID" value="XM_002503085.1"/>
</dbReference>
<dbReference type="PANTHER" id="PTHR15588:SF8">
    <property type="entry name" value="U6 SNRNA-ASSOCIATED SM-LIKE PROTEIN LSM1"/>
    <property type="match status" value="1"/>
</dbReference>
<dbReference type="InterPro" id="IPR001163">
    <property type="entry name" value="Sm_dom_euk/arc"/>
</dbReference>
<dbReference type="InterPro" id="IPR047575">
    <property type="entry name" value="Sm"/>
</dbReference>
<dbReference type="STRING" id="296587.C1E7T5"/>
<proteinExistence type="inferred from homology"/>
<evidence type="ECO:0000256" key="1">
    <source>
        <dbReference type="ARBA" id="ARBA00006850"/>
    </source>
</evidence>
<dbReference type="GO" id="GO:1990726">
    <property type="term" value="C:Lsm1-7-Pat1 complex"/>
    <property type="evidence" value="ECO:0007669"/>
    <property type="project" value="TreeGrafter"/>
</dbReference>
<dbReference type="OrthoDB" id="10263346at2759"/>
<keyword evidence="3 6" id="KW-0507">mRNA processing</keyword>
<organism evidence="8 9">
    <name type="scientific">Micromonas commoda (strain RCC299 / NOUM17 / CCMP2709)</name>
    <name type="common">Picoplanktonic green alga</name>
    <dbReference type="NCBI Taxonomy" id="296587"/>
    <lineage>
        <taxon>Eukaryota</taxon>
        <taxon>Viridiplantae</taxon>
        <taxon>Chlorophyta</taxon>
        <taxon>Mamiellophyceae</taxon>
        <taxon>Mamiellales</taxon>
        <taxon>Mamiellaceae</taxon>
        <taxon>Micromonas</taxon>
    </lineage>
</organism>
<dbReference type="InterPro" id="IPR034104">
    <property type="entry name" value="Lsm1"/>
</dbReference>
<accession>C1E7T5</accession>
<feature type="domain" description="Sm" evidence="7">
    <location>
        <begin position="12"/>
        <end position="87"/>
    </location>
</feature>
<dbReference type="GO" id="GO:0006397">
    <property type="term" value="P:mRNA processing"/>
    <property type="evidence" value="ECO:0007669"/>
    <property type="project" value="UniProtKB-UniRule"/>
</dbReference>
<evidence type="ECO:0000313" key="9">
    <source>
        <dbReference type="Proteomes" id="UP000002009"/>
    </source>
</evidence>
<comment type="subunit">
    <text evidence="6">Component of the heptameric LSM1-LSM7 complex that forms a seven-membered ring structure with a donut shape.</text>
</comment>
<dbReference type="InterPro" id="IPR010920">
    <property type="entry name" value="LSM_dom_sf"/>
</dbReference>
<dbReference type="KEGG" id="mis:MICPUN_100884"/>
<evidence type="ECO:0000256" key="5">
    <source>
        <dbReference type="ARBA" id="ARBA00023274"/>
    </source>
</evidence>